<comment type="catalytic activity">
    <reaction evidence="9 10">
        <text>XTP + H2O = XMP + diphosphate + H(+)</text>
        <dbReference type="Rhea" id="RHEA:28610"/>
        <dbReference type="ChEBI" id="CHEBI:15377"/>
        <dbReference type="ChEBI" id="CHEBI:15378"/>
        <dbReference type="ChEBI" id="CHEBI:33019"/>
        <dbReference type="ChEBI" id="CHEBI:57464"/>
        <dbReference type="ChEBI" id="CHEBI:61314"/>
        <dbReference type="EC" id="3.6.1.66"/>
    </reaction>
</comment>
<keyword evidence="7 10" id="KW-0546">Nucleotide metabolism</keyword>
<keyword evidence="4 10" id="KW-0547">Nucleotide-binding</keyword>
<dbReference type="SUPFAM" id="SSF52972">
    <property type="entry name" value="ITPase-like"/>
    <property type="match status" value="1"/>
</dbReference>
<dbReference type="GO" id="GO:0035870">
    <property type="term" value="F:dITP diphosphatase activity"/>
    <property type="evidence" value="ECO:0007669"/>
    <property type="project" value="UniProtKB-UniRule"/>
</dbReference>
<feature type="binding site" evidence="10">
    <location>
        <position position="71"/>
    </location>
    <ligand>
        <name>substrate</name>
    </ligand>
</feature>
<comment type="catalytic activity">
    <reaction evidence="10">
        <text>ITP + H2O = IMP + diphosphate + H(+)</text>
        <dbReference type="Rhea" id="RHEA:29399"/>
        <dbReference type="ChEBI" id="CHEBI:15377"/>
        <dbReference type="ChEBI" id="CHEBI:15378"/>
        <dbReference type="ChEBI" id="CHEBI:33019"/>
        <dbReference type="ChEBI" id="CHEBI:58053"/>
        <dbReference type="ChEBI" id="CHEBI:61402"/>
        <dbReference type="EC" id="3.6.1.66"/>
    </reaction>
</comment>
<feature type="binding site" evidence="10">
    <location>
        <position position="70"/>
    </location>
    <ligand>
        <name>Mg(2+)</name>
        <dbReference type="ChEBI" id="CHEBI:18420"/>
    </ligand>
</feature>
<evidence type="ECO:0000256" key="3">
    <source>
        <dbReference type="ARBA" id="ARBA00022723"/>
    </source>
</evidence>
<gene>
    <name evidence="12" type="ordered locus">Acear_0496</name>
</gene>
<comment type="catalytic activity">
    <reaction evidence="8 10">
        <text>dITP + H2O = dIMP + diphosphate + H(+)</text>
        <dbReference type="Rhea" id="RHEA:28342"/>
        <dbReference type="ChEBI" id="CHEBI:15377"/>
        <dbReference type="ChEBI" id="CHEBI:15378"/>
        <dbReference type="ChEBI" id="CHEBI:33019"/>
        <dbReference type="ChEBI" id="CHEBI:61194"/>
        <dbReference type="ChEBI" id="CHEBI:61382"/>
        <dbReference type="EC" id="3.6.1.66"/>
    </reaction>
</comment>
<name>D9QUY3_ACEAZ</name>
<evidence type="ECO:0000256" key="11">
    <source>
        <dbReference type="RuleBase" id="RU003781"/>
    </source>
</evidence>
<evidence type="ECO:0000256" key="9">
    <source>
        <dbReference type="ARBA" id="ARBA00052017"/>
    </source>
</evidence>
<dbReference type="GO" id="GO:0009117">
    <property type="term" value="P:nucleotide metabolic process"/>
    <property type="evidence" value="ECO:0007669"/>
    <property type="project" value="UniProtKB-KW"/>
</dbReference>
<dbReference type="InterPro" id="IPR029001">
    <property type="entry name" value="ITPase-like_fam"/>
</dbReference>
<sequence length="200" mass="22125">MRKIFLATGNEGKVKEMKDLLAELEVELVTTFDLSEVPEVVEDGSTLEENAIKKAKELADYTGLLTIADDTGLLVDALAGRPGVYSARYAGEDATYDDNNRKLLSELDGISLEDRTARFKTVMALVKSEGEVKTVEGICKGKIGFKPEGNHGFGYDPLFIPQGYNVTFAEMKSEVKNKISHRAKALDKLKEILQSDWMDQ</sequence>
<evidence type="ECO:0000256" key="8">
    <source>
        <dbReference type="ARBA" id="ARBA00051875"/>
    </source>
</evidence>
<comment type="caution">
    <text evidence="10">Lacks conserved residue(s) required for the propagation of feature annotation.</text>
</comment>
<dbReference type="HAMAP" id="MF_01405">
    <property type="entry name" value="Non_canon_purine_NTPase"/>
    <property type="match status" value="1"/>
</dbReference>
<dbReference type="PANTHER" id="PTHR11067">
    <property type="entry name" value="INOSINE TRIPHOSPHATE PYROPHOSPHATASE/HAM1 PROTEIN"/>
    <property type="match status" value="1"/>
</dbReference>
<dbReference type="GO" id="GO:0036222">
    <property type="term" value="F:XTP diphosphatase activity"/>
    <property type="evidence" value="ECO:0007669"/>
    <property type="project" value="UniProtKB-UniRule"/>
</dbReference>
<evidence type="ECO:0000256" key="2">
    <source>
        <dbReference type="ARBA" id="ARBA00011738"/>
    </source>
</evidence>
<dbReference type="Gene3D" id="3.90.950.10">
    <property type="match status" value="1"/>
</dbReference>
<evidence type="ECO:0000256" key="7">
    <source>
        <dbReference type="ARBA" id="ARBA00023080"/>
    </source>
</evidence>
<dbReference type="GO" id="GO:0005829">
    <property type="term" value="C:cytosol"/>
    <property type="evidence" value="ECO:0007669"/>
    <property type="project" value="TreeGrafter"/>
</dbReference>
<evidence type="ECO:0000256" key="5">
    <source>
        <dbReference type="ARBA" id="ARBA00022801"/>
    </source>
</evidence>
<comment type="subunit">
    <text evidence="2 10">Homodimer.</text>
</comment>
<keyword evidence="13" id="KW-1185">Reference proteome</keyword>
<comment type="similarity">
    <text evidence="1 10 11">Belongs to the HAM1 NTPase family.</text>
</comment>
<dbReference type="STRING" id="574087.Acear_0496"/>
<dbReference type="NCBIfam" id="TIGR00042">
    <property type="entry name" value="RdgB/HAM1 family non-canonical purine NTP pyrophosphatase"/>
    <property type="match status" value="1"/>
</dbReference>
<keyword evidence="6 10" id="KW-0460">Magnesium</keyword>
<protein>
    <recommendedName>
        <fullName evidence="10">dITP/XTP pyrophosphatase</fullName>
        <ecNumber evidence="10">3.6.1.66</ecNumber>
    </recommendedName>
    <alternativeName>
        <fullName evidence="10">Non-canonical purine NTP pyrophosphatase</fullName>
    </alternativeName>
    <alternativeName>
        <fullName evidence="10">Non-standard purine NTP pyrophosphatase</fullName>
    </alternativeName>
    <alternativeName>
        <fullName evidence="10">Nucleoside-triphosphate diphosphatase</fullName>
    </alternativeName>
    <alternativeName>
        <fullName evidence="10">Nucleoside-triphosphate pyrophosphatase</fullName>
        <shortName evidence="10">NTPase</shortName>
    </alternativeName>
</protein>
<feature type="binding site" evidence="10">
    <location>
        <position position="176"/>
    </location>
    <ligand>
        <name>substrate</name>
    </ligand>
</feature>
<evidence type="ECO:0000313" key="12">
    <source>
        <dbReference type="EMBL" id="ADL12042.1"/>
    </source>
</evidence>
<dbReference type="OrthoDB" id="9807456at2"/>
<accession>D9QUY3</accession>
<dbReference type="EMBL" id="CP002105">
    <property type="protein sequence ID" value="ADL12042.1"/>
    <property type="molecule type" value="Genomic_DNA"/>
</dbReference>
<dbReference type="InterPro" id="IPR020922">
    <property type="entry name" value="dITP/XTP_pyrophosphatase"/>
</dbReference>
<evidence type="ECO:0000256" key="6">
    <source>
        <dbReference type="ARBA" id="ARBA00022842"/>
    </source>
</evidence>
<dbReference type="EC" id="3.6.1.66" evidence="10"/>
<keyword evidence="5 10" id="KW-0378">Hydrolase</keyword>
<dbReference type="eggNOG" id="COG0127">
    <property type="taxonomic scope" value="Bacteria"/>
</dbReference>
<dbReference type="KEGG" id="aar:Acear_0496"/>
<dbReference type="GO" id="GO:0009146">
    <property type="term" value="P:purine nucleoside triphosphate catabolic process"/>
    <property type="evidence" value="ECO:0007669"/>
    <property type="project" value="UniProtKB-UniRule"/>
</dbReference>
<comment type="cofactor">
    <cofactor evidence="10">
        <name>Mg(2+)</name>
        <dbReference type="ChEBI" id="CHEBI:18420"/>
    </cofactor>
    <text evidence="10">Binds 1 Mg(2+) ion per subunit.</text>
</comment>
<feature type="active site" description="Proton acceptor" evidence="10">
    <location>
        <position position="70"/>
    </location>
</feature>
<organism evidence="12 13">
    <name type="scientific">Acetohalobium arabaticum (strain ATCC 49924 / DSM 5501 / Z-7288)</name>
    <dbReference type="NCBI Taxonomy" id="574087"/>
    <lineage>
        <taxon>Bacteria</taxon>
        <taxon>Bacillati</taxon>
        <taxon>Bacillota</taxon>
        <taxon>Clostridia</taxon>
        <taxon>Halanaerobiales</taxon>
        <taxon>Halobacteroidaceae</taxon>
        <taxon>Acetohalobium</taxon>
    </lineage>
</organism>
<evidence type="ECO:0000256" key="4">
    <source>
        <dbReference type="ARBA" id="ARBA00022741"/>
    </source>
</evidence>
<dbReference type="Proteomes" id="UP000001661">
    <property type="component" value="Chromosome"/>
</dbReference>
<dbReference type="GO" id="GO:0046872">
    <property type="term" value="F:metal ion binding"/>
    <property type="evidence" value="ECO:0007669"/>
    <property type="project" value="UniProtKB-KW"/>
</dbReference>
<dbReference type="HOGENOM" id="CLU_082080_0_2_9"/>
<dbReference type="CDD" id="cd00515">
    <property type="entry name" value="HAM1"/>
    <property type="match status" value="1"/>
</dbReference>
<keyword evidence="3 10" id="KW-0479">Metal-binding</keyword>
<evidence type="ECO:0000256" key="10">
    <source>
        <dbReference type="HAMAP-Rule" id="MF_01405"/>
    </source>
</evidence>
<feature type="binding site" evidence="10">
    <location>
        <begin position="153"/>
        <end position="156"/>
    </location>
    <ligand>
        <name>substrate</name>
    </ligand>
</feature>
<reference evidence="12 13" key="1">
    <citation type="journal article" date="2010" name="Stand. Genomic Sci.">
        <title>Complete genome sequence of Acetohalobium arabaticum type strain (Z-7288).</title>
        <authorList>
            <person name="Sikorski J."/>
            <person name="Lapidus A."/>
            <person name="Chertkov O."/>
            <person name="Lucas S."/>
            <person name="Copeland A."/>
            <person name="Glavina Del Rio T."/>
            <person name="Nolan M."/>
            <person name="Tice H."/>
            <person name="Cheng J.F."/>
            <person name="Han C."/>
            <person name="Brambilla E."/>
            <person name="Pitluck S."/>
            <person name="Liolios K."/>
            <person name="Ivanova N."/>
            <person name="Mavromatis K."/>
            <person name="Mikhailova N."/>
            <person name="Pati A."/>
            <person name="Bruce D."/>
            <person name="Detter C."/>
            <person name="Tapia R."/>
            <person name="Goodwin L."/>
            <person name="Chen A."/>
            <person name="Palaniappan K."/>
            <person name="Land M."/>
            <person name="Hauser L."/>
            <person name="Chang Y.J."/>
            <person name="Jeffries C.D."/>
            <person name="Rohde M."/>
            <person name="Goker M."/>
            <person name="Spring S."/>
            <person name="Woyke T."/>
            <person name="Bristow J."/>
            <person name="Eisen J.A."/>
            <person name="Markowitz V."/>
            <person name="Hugenholtz P."/>
            <person name="Kyrpides N.C."/>
            <person name="Klenk H.P."/>
        </authorList>
    </citation>
    <scope>NUCLEOTIDE SEQUENCE [LARGE SCALE GENOMIC DNA]</scope>
    <source>
        <strain evidence="13">ATCC 49924 / DSM 5501 / Z-7288</strain>
    </source>
</reference>
<dbReference type="RefSeq" id="WP_013277488.1">
    <property type="nucleotide sequence ID" value="NC_014378.1"/>
</dbReference>
<dbReference type="Pfam" id="PF01725">
    <property type="entry name" value="Ham1p_like"/>
    <property type="match status" value="1"/>
</dbReference>
<evidence type="ECO:0000256" key="1">
    <source>
        <dbReference type="ARBA" id="ARBA00008023"/>
    </source>
</evidence>
<evidence type="ECO:0000313" key="13">
    <source>
        <dbReference type="Proteomes" id="UP000001661"/>
    </source>
</evidence>
<feature type="binding site" evidence="10">
    <location>
        <begin position="8"/>
        <end position="13"/>
    </location>
    <ligand>
        <name>substrate</name>
    </ligand>
</feature>
<dbReference type="NCBIfam" id="NF011397">
    <property type="entry name" value="PRK14822.1"/>
    <property type="match status" value="1"/>
</dbReference>
<dbReference type="PANTHER" id="PTHR11067:SF9">
    <property type="entry name" value="INOSINE TRIPHOSPHATE PYROPHOSPHATASE"/>
    <property type="match status" value="1"/>
</dbReference>
<dbReference type="GO" id="GO:0000166">
    <property type="term" value="F:nucleotide binding"/>
    <property type="evidence" value="ECO:0007669"/>
    <property type="project" value="UniProtKB-KW"/>
</dbReference>
<dbReference type="FunFam" id="3.90.950.10:FF:000001">
    <property type="entry name" value="dITP/XTP pyrophosphatase"/>
    <property type="match status" value="1"/>
</dbReference>
<comment type="function">
    <text evidence="10">Pyrophosphatase that catalyzes the hydrolysis of nucleoside triphosphates to their monophosphate derivatives, with a high preference for the non-canonical purine nucleotides XTP (xanthosine triphosphate), dITP (deoxyinosine triphosphate) and ITP. Seems to function as a house-cleaning enzyme that removes non-canonical purine nucleotides from the nucleotide pool, thus preventing their incorporation into DNA/RNA and avoiding chromosomal lesions.</text>
</comment>
<dbReference type="InterPro" id="IPR002637">
    <property type="entry name" value="RdgB/HAM1"/>
</dbReference>
<proteinExistence type="inferred from homology"/>
<dbReference type="GO" id="GO:0017111">
    <property type="term" value="F:ribonucleoside triphosphate phosphatase activity"/>
    <property type="evidence" value="ECO:0007669"/>
    <property type="project" value="InterPro"/>
</dbReference>
<feature type="binding site" evidence="10">
    <location>
        <begin position="181"/>
        <end position="182"/>
    </location>
    <ligand>
        <name>substrate</name>
    </ligand>
</feature>
<dbReference type="AlphaFoldDB" id="D9QUY3"/>
<dbReference type="GO" id="GO:0036220">
    <property type="term" value="F:ITP diphosphatase activity"/>
    <property type="evidence" value="ECO:0007669"/>
    <property type="project" value="UniProtKB-UniRule"/>
</dbReference>